<dbReference type="PANTHER" id="PTHR31948:SF140">
    <property type="entry name" value="ZINC-FINGER HOMEODOMAIN PROTEIN 2"/>
    <property type="match status" value="1"/>
</dbReference>
<evidence type="ECO:0000256" key="8">
    <source>
        <dbReference type="ARBA" id="ARBA00023163"/>
    </source>
</evidence>
<evidence type="ECO:0000259" key="11">
    <source>
        <dbReference type="PROSITE" id="PS51523"/>
    </source>
</evidence>
<keyword evidence="3" id="KW-0863">Zinc-finger</keyword>
<evidence type="ECO:0000256" key="7">
    <source>
        <dbReference type="ARBA" id="ARBA00023155"/>
    </source>
</evidence>
<feature type="region of interest" description="Disordered" evidence="10">
    <location>
        <begin position="1"/>
        <end position="29"/>
    </location>
</feature>
<evidence type="ECO:0000256" key="3">
    <source>
        <dbReference type="ARBA" id="ARBA00022771"/>
    </source>
</evidence>
<dbReference type="GO" id="GO:0003700">
    <property type="term" value="F:DNA-binding transcription factor activity"/>
    <property type="evidence" value="ECO:0007669"/>
    <property type="project" value="TreeGrafter"/>
</dbReference>
<dbReference type="AlphaFoldDB" id="A0A8T2QDX9"/>
<keyword evidence="7" id="KW-0371">Homeobox</keyword>
<dbReference type="GO" id="GO:0050793">
    <property type="term" value="P:regulation of developmental process"/>
    <property type="evidence" value="ECO:0007669"/>
    <property type="project" value="TreeGrafter"/>
</dbReference>
<evidence type="ECO:0000256" key="1">
    <source>
        <dbReference type="ARBA" id="ARBA00004123"/>
    </source>
</evidence>
<dbReference type="NCBIfam" id="TIGR01565">
    <property type="entry name" value="homeo_ZF_HD"/>
    <property type="match status" value="1"/>
</dbReference>
<name>A0A8T2QDX9_CERRI</name>
<accession>A0A8T2QDX9</accession>
<comment type="caution">
    <text evidence="12">The sequence shown here is derived from an EMBL/GenBank/DDBJ whole genome shotgun (WGS) entry which is preliminary data.</text>
</comment>
<keyword evidence="9" id="KW-0539">Nucleus</keyword>
<evidence type="ECO:0000256" key="6">
    <source>
        <dbReference type="ARBA" id="ARBA00023125"/>
    </source>
</evidence>
<feature type="domain" description="ZF-HD dimerization-type" evidence="11">
    <location>
        <begin position="83"/>
        <end position="132"/>
    </location>
</feature>
<dbReference type="FunFam" id="1.10.10.60:FF:000257">
    <property type="entry name" value="Zinc-finger homeodomain protein 2"/>
    <property type="match status" value="1"/>
</dbReference>
<protein>
    <recommendedName>
        <fullName evidence="11">ZF-HD dimerization-type domain-containing protein</fullName>
    </recommendedName>
</protein>
<dbReference type="NCBIfam" id="TIGR01566">
    <property type="entry name" value="ZF_HD_prot_N"/>
    <property type="match status" value="1"/>
</dbReference>
<dbReference type="EMBL" id="CM035440">
    <property type="protein sequence ID" value="KAH7281884.1"/>
    <property type="molecule type" value="Genomic_DNA"/>
</dbReference>
<sequence length="281" mass="30796">MEREPGDGVLPTASATPCMNTDTRSQAHEDSRAKIIAGSGKSLNGIQASSVRPLAVAEPNTNVGMETKFPKLDMLRMSKPIKYGECLKNHAASLGRYALDGCREFMPGGVEGTLEALKCAACDCHRNFHRREVEGDNDLKLGGLLAPLVPSPALTPAPPLRSSPPQRTMMPLPLQNLSPQGAILMGGASSGRDDPDWGPLLSSQPSFQAGAGVLRKRLRTKFTSEQKERMWDFAEKLGWRIQKHDEETVEQFCAEVGVKRHVLKVWMHNNKNPHRRKPSAS</sequence>
<dbReference type="GO" id="GO:0005634">
    <property type="term" value="C:nucleus"/>
    <property type="evidence" value="ECO:0007669"/>
    <property type="project" value="UniProtKB-SubCell"/>
</dbReference>
<keyword evidence="6" id="KW-0238">DNA-binding</keyword>
<dbReference type="OrthoDB" id="1921929at2759"/>
<feature type="compositionally biased region" description="Polar residues" evidence="10">
    <location>
        <begin position="13"/>
        <end position="24"/>
    </location>
</feature>
<keyword evidence="4" id="KW-0862">Zinc</keyword>
<keyword evidence="8" id="KW-0804">Transcription</keyword>
<evidence type="ECO:0000313" key="12">
    <source>
        <dbReference type="EMBL" id="KAH7281884.1"/>
    </source>
</evidence>
<dbReference type="PROSITE" id="PS51523">
    <property type="entry name" value="ZF_HD_DIMER"/>
    <property type="match status" value="1"/>
</dbReference>
<comment type="subcellular location">
    <subcellularLocation>
        <location evidence="1">Nucleus</location>
    </subcellularLocation>
</comment>
<dbReference type="OMA" id="DEPRPME"/>
<evidence type="ECO:0000256" key="5">
    <source>
        <dbReference type="ARBA" id="ARBA00023015"/>
    </source>
</evidence>
<evidence type="ECO:0000256" key="4">
    <source>
        <dbReference type="ARBA" id="ARBA00022833"/>
    </source>
</evidence>
<dbReference type="PANTHER" id="PTHR31948">
    <property type="entry name" value="ZINC-FINGER HOMEODOMAIN PROTEIN 2"/>
    <property type="match status" value="1"/>
</dbReference>
<dbReference type="InterPro" id="IPR006456">
    <property type="entry name" value="ZF_HD_homeobox_Cys/His_dimer"/>
</dbReference>
<evidence type="ECO:0000256" key="9">
    <source>
        <dbReference type="ARBA" id="ARBA00023242"/>
    </source>
</evidence>
<reference evidence="12" key="1">
    <citation type="submission" date="2021-08" db="EMBL/GenBank/DDBJ databases">
        <title>WGS assembly of Ceratopteris richardii.</title>
        <authorList>
            <person name="Marchant D.B."/>
            <person name="Chen G."/>
            <person name="Jenkins J."/>
            <person name="Shu S."/>
            <person name="Leebens-Mack J."/>
            <person name="Grimwood J."/>
            <person name="Schmutz J."/>
            <person name="Soltis P."/>
            <person name="Soltis D."/>
            <person name="Chen Z.-H."/>
        </authorList>
    </citation>
    <scope>NUCLEOTIDE SEQUENCE</scope>
    <source>
        <strain evidence="12">Whitten #5841</strain>
        <tissue evidence="12">Leaf</tissue>
    </source>
</reference>
<gene>
    <name evidence="12" type="ORF">KP509_35G000900</name>
</gene>
<dbReference type="SUPFAM" id="SSF46689">
    <property type="entry name" value="Homeodomain-like"/>
    <property type="match status" value="1"/>
</dbReference>
<dbReference type="InterPro" id="IPR006455">
    <property type="entry name" value="Homeodomain_ZF_HD"/>
</dbReference>
<evidence type="ECO:0000256" key="10">
    <source>
        <dbReference type="SAM" id="MobiDB-lite"/>
    </source>
</evidence>
<keyword evidence="13" id="KW-1185">Reference proteome</keyword>
<dbReference type="Pfam" id="PF04770">
    <property type="entry name" value="ZF-HD_dimer"/>
    <property type="match status" value="1"/>
</dbReference>
<keyword evidence="2" id="KW-0479">Metal-binding</keyword>
<dbReference type="InterPro" id="IPR009057">
    <property type="entry name" value="Homeodomain-like_sf"/>
</dbReference>
<dbReference type="GO" id="GO:0008270">
    <property type="term" value="F:zinc ion binding"/>
    <property type="evidence" value="ECO:0007669"/>
    <property type="project" value="UniProtKB-KW"/>
</dbReference>
<dbReference type="Gene3D" id="1.10.10.60">
    <property type="entry name" value="Homeodomain-like"/>
    <property type="match status" value="1"/>
</dbReference>
<dbReference type="Proteomes" id="UP000825935">
    <property type="component" value="Chromosome 35"/>
</dbReference>
<proteinExistence type="predicted"/>
<keyword evidence="5" id="KW-0805">Transcription regulation</keyword>
<evidence type="ECO:0000313" key="13">
    <source>
        <dbReference type="Proteomes" id="UP000825935"/>
    </source>
</evidence>
<dbReference type="GO" id="GO:0000976">
    <property type="term" value="F:transcription cis-regulatory region binding"/>
    <property type="evidence" value="ECO:0007669"/>
    <property type="project" value="TreeGrafter"/>
</dbReference>
<organism evidence="12 13">
    <name type="scientific">Ceratopteris richardii</name>
    <name type="common">Triangle waterfern</name>
    <dbReference type="NCBI Taxonomy" id="49495"/>
    <lineage>
        <taxon>Eukaryota</taxon>
        <taxon>Viridiplantae</taxon>
        <taxon>Streptophyta</taxon>
        <taxon>Embryophyta</taxon>
        <taxon>Tracheophyta</taxon>
        <taxon>Polypodiopsida</taxon>
        <taxon>Polypodiidae</taxon>
        <taxon>Polypodiales</taxon>
        <taxon>Pteridineae</taxon>
        <taxon>Pteridaceae</taxon>
        <taxon>Parkerioideae</taxon>
        <taxon>Ceratopteris</taxon>
    </lineage>
</organism>
<evidence type="ECO:0000256" key="2">
    <source>
        <dbReference type="ARBA" id="ARBA00022723"/>
    </source>
</evidence>